<dbReference type="Pfam" id="PF19143">
    <property type="entry name" value="Omp85_2"/>
    <property type="match status" value="1"/>
</dbReference>
<proteinExistence type="predicted"/>
<evidence type="ECO:0000256" key="1">
    <source>
        <dbReference type="ARBA" id="ARBA00022801"/>
    </source>
</evidence>
<reference evidence="7 8" key="1">
    <citation type="journal article" date="2015" name="Stand. Genomic Sci.">
        <title>Genomic Encyclopedia of Bacterial and Archaeal Type Strains, Phase III: the genomes of soil and plant-associated and newly described type strains.</title>
        <authorList>
            <person name="Whitman W.B."/>
            <person name="Woyke T."/>
            <person name="Klenk H.P."/>
            <person name="Zhou Y."/>
            <person name="Lilburn T.G."/>
            <person name="Beck B.J."/>
            <person name="De Vos P."/>
            <person name="Vandamme P."/>
            <person name="Eisen J.A."/>
            <person name="Garrity G."/>
            <person name="Hugenholtz P."/>
            <person name="Kyrpides N.C."/>
        </authorList>
    </citation>
    <scope>NUCLEOTIDE SEQUENCE [LARGE SCALE GENOMIC DNA]</scope>
    <source>
        <strain evidence="7 8">CECT 8445</strain>
    </source>
</reference>
<dbReference type="RefSeq" id="WP_132704671.1">
    <property type="nucleotide sequence ID" value="NZ_SMGI01000002.1"/>
</dbReference>
<keyword evidence="1 4" id="KW-0378">Hydrolase</keyword>
<dbReference type="Gene3D" id="3.40.1090.10">
    <property type="entry name" value="Cytosolic phospholipase A2 catalytic domain"/>
    <property type="match status" value="2"/>
</dbReference>
<dbReference type="SUPFAM" id="SSF52151">
    <property type="entry name" value="FabD/lysophospholipase-like"/>
    <property type="match status" value="1"/>
</dbReference>
<keyword evidence="3 4" id="KW-0443">Lipid metabolism</keyword>
<feature type="signal peptide" evidence="5">
    <location>
        <begin position="1"/>
        <end position="25"/>
    </location>
</feature>
<evidence type="ECO:0000259" key="6">
    <source>
        <dbReference type="PROSITE" id="PS51635"/>
    </source>
</evidence>
<organism evidence="7 8">
    <name type="scientific">Winogradskyella wandonensis</name>
    <dbReference type="NCBI Taxonomy" id="1442586"/>
    <lineage>
        <taxon>Bacteria</taxon>
        <taxon>Pseudomonadati</taxon>
        <taxon>Bacteroidota</taxon>
        <taxon>Flavobacteriia</taxon>
        <taxon>Flavobacteriales</taxon>
        <taxon>Flavobacteriaceae</taxon>
        <taxon>Winogradskyella</taxon>
    </lineage>
</organism>
<evidence type="ECO:0000256" key="5">
    <source>
        <dbReference type="SAM" id="SignalP"/>
    </source>
</evidence>
<dbReference type="PANTHER" id="PTHR14226:SF76">
    <property type="entry name" value="NTE FAMILY PROTEIN RSSA"/>
    <property type="match status" value="1"/>
</dbReference>
<keyword evidence="8" id="KW-1185">Reference proteome</keyword>
<feature type="short sequence motif" description="GXGXXG" evidence="4">
    <location>
        <begin position="37"/>
        <end position="42"/>
    </location>
</feature>
<feature type="chain" id="PRO_5020960942" evidence="5">
    <location>
        <begin position="26"/>
        <end position="745"/>
    </location>
</feature>
<dbReference type="InterPro" id="IPR043864">
    <property type="entry name" value="Omp85-like_dom"/>
</dbReference>
<dbReference type="AlphaFoldDB" id="A0A4R1KSP6"/>
<evidence type="ECO:0000313" key="8">
    <source>
        <dbReference type="Proteomes" id="UP000295714"/>
    </source>
</evidence>
<keyword evidence="5" id="KW-0732">Signal</keyword>
<evidence type="ECO:0000256" key="4">
    <source>
        <dbReference type="PROSITE-ProRule" id="PRU01161"/>
    </source>
</evidence>
<dbReference type="Gene3D" id="2.40.160.50">
    <property type="entry name" value="membrane protein fhac: a member of the omp85/tpsb transporter family"/>
    <property type="match status" value="1"/>
</dbReference>
<dbReference type="Pfam" id="PF01734">
    <property type="entry name" value="Patatin"/>
    <property type="match status" value="1"/>
</dbReference>
<feature type="active site" description="Proton acceptor" evidence="4">
    <location>
        <position position="210"/>
    </location>
</feature>
<dbReference type="PROSITE" id="PS51635">
    <property type="entry name" value="PNPLA"/>
    <property type="match status" value="1"/>
</dbReference>
<dbReference type="GO" id="GO:0016787">
    <property type="term" value="F:hydrolase activity"/>
    <property type="evidence" value="ECO:0007669"/>
    <property type="project" value="UniProtKB-UniRule"/>
</dbReference>
<dbReference type="OrthoDB" id="9770965at2"/>
<name>A0A4R1KSP6_9FLAO</name>
<protein>
    <submittedName>
        <fullName evidence="7">NTE family protein</fullName>
    </submittedName>
</protein>
<evidence type="ECO:0000313" key="7">
    <source>
        <dbReference type="EMBL" id="TCK67623.1"/>
    </source>
</evidence>
<evidence type="ECO:0000256" key="2">
    <source>
        <dbReference type="ARBA" id="ARBA00022963"/>
    </source>
</evidence>
<accession>A0A4R1KSP6</accession>
<dbReference type="InterPro" id="IPR002641">
    <property type="entry name" value="PNPLA_dom"/>
</dbReference>
<comment type="caution">
    <text evidence="7">The sequence shown here is derived from an EMBL/GenBank/DDBJ whole genome shotgun (WGS) entry which is preliminary data.</text>
</comment>
<dbReference type="CDD" id="cd07205">
    <property type="entry name" value="Pat_PNPLA6_PNPLA7_NTE1_like"/>
    <property type="match status" value="1"/>
</dbReference>
<dbReference type="InterPro" id="IPR016035">
    <property type="entry name" value="Acyl_Trfase/lysoPLipase"/>
</dbReference>
<dbReference type="Proteomes" id="UP000295714">
    <property type="component" value="Unassembled WGS sequence"/>
</dbReference>
<keyword evidence="2 4" id="KW-0442">Lipid degradation</keyword>
<dbReference type="GO" id="GO:0016042">
    <property type="term" value="P:lipid catabolic process"/>
    <property type="evidence" value="ECO:0007669"/>
    <property type="project" value="UniProtKB-UniRule"/>
</dbReference>
<dbReference type="EMBL" id="SMGI01000002">
    <property type="protein sequence ID" value="TCK67623.1"/>
    <property type="molecule type" value="Genomic_DNA"/>
</dbReference>
<feature type="active site" description="Nucleophile" evidence="4">
    <location>
        <position position="66"/>
    </location>
</feature>
<sequence length="745" mass="83743">MKFKLTYIIIFLATICFSHNLSAQASDSTKVGLVLSGGGAKGFAHIGVLKVIDSLGIKVDYIAGTSMGAIIGSLYASGYSGKQLDSIFRTIDFDVLINDKFQRKSKSLIERNNSERYAINLPIDGFKLKLPSGLSRGQNVYNLLYKLLLPVNEVSDFSKLPTPFFCIATNIETGEPILMDKGNLAEAVTASGAFPSLFQPVKIKDKIYVDGGVTNNYPINELRAKGVDVIIGVDVQDGLKDREELESAPEILLQINNFRTINDMKVKRKQTDIYIKPDITNFSVISFSEGRDIVKAGEAAAKKELTALVNLKKTQPSFYIKDNVRIADSLKIADVILKGNKRYTRSYILGKLKLRGNDNISYEQLNEGINNLVATNNFDAVRYKLAPTKSPDVYNFEADINESKANTFVKLGLHYDGLYKSAALLNITRKRLVFNNDFASLDIILGDNLRYDFDYFIDKGFYISIGLKSRYNQFDRLVNANLLLQPDDPLLVDLNKVDVELQDQTNQLYFQTLLAKEFEFNLGFEHKRLKITTETLNNTNSNDDFIFENTDYFSLFGNLKIDTYDNRFFPNSGFLLNGTAHWYIGSRGFNDAFESFSIAKADIGYAFSPVGDLSINLSTSGGFKLGDRSTSFLDFAFGGYGQNFINNFGSFYGYDYVSIVGNSFVKADVTFDYEIFKKHHILLSGNFANIADNIFDDGEWFTEPDYTGFALGYSIETFLGPIEAKYTISPELKESYWFFNIGFWF</sequence>
<feature type="domain" description="PNPLA" evidence="6">
    <location>
        <begin position="33"/>
        <end position="223"/>
    </location>
</feature>
<feature type="short sequence motif" description="DGA/G" evidence="4">
    <location>
        <begin position="210"/>
        <end position="212"/>
    </location>
</feature>
<feature type="short sequence motif" description="GXSXG" evidence="4">
    <location>
        <begin position="64"/>
        <end position="68"/>
    </location>
</feature>
<dbReference type="InterPro" id="IPR050301">
    <property type="entry name" value="NTE"/>
</dbReference>
<dbReference type="Gene3D" id="3.10.20.310">
    <property type="entry name" value="membrane protein fhac"/>
    <property type="match status" value="1"/>
</dbReference>
<evidence type="ECO:0000256" key="3">
    <source>
        <dbReference type="ARBA" id="ARBA00023098"/>
    </source>
</evidence>
<dbReference type="PANTHER" id="PTHR14226">
    <property type="entry name" value="NEUROPATHY TARGET ESTERASE/SWISS CHEESE D.MELANOGASTER"/>
    <property type="match status" value="1"/>
</dbReference>
<gene>
    <name evidence="7" type="ORF">DFQ05_1402</name>
</gene>